<name>A0A6B7GQY4_9LAMI</name>
<evidence type="ECO:0000256" key="11">
    <source>
        <dbReference type="ARBA" id="ARBA00022857"/>
    </source>
</evidence>
<evidence type="ECO:0000256" key="15">
    <source>
        <dbReference type="ARBA" id="ARBA00023027"/>
    </source>
</evidence>
<reference evidence="24" key="2">
    <citation type="journal article" date="2019" name="Mol. Ecol. Resour.">
        <title>Phylogenomics using low-depth whole genome sequencing: A case study with the olive tribe.</title>
        <authorList>
            <person name="Olofsson J.K."/>
            <person name="Cantera I."/>
            <person name="Van de Paer C."/>
            <person name="Hong-Wa C."/>
            <person name="Zedane L."/>
            <person name="Dunning L.T."/>
            <person name="Alberti A."/>
            <person name="Christin P.A."/>
            <person name="Besnard G."/>
        </authorList>
    </citation>
    <scope>NUCLEOTIDE SEQUENCE</scope>
</reference>
<dbReference type="PANTHER" id="PTHR42829">
    <property type="entry name" value="NADH-UBIQUINONE OXIDOREDUCTASE CHAIN 5"/>
    <property type="match status" value="1"/>
</dbReference>
<evidence type="ECO:0000256" key="5">
    <source>
        <dbReference type="ARBA" id="ARBA00018648"/>
    </source>
</evidence>
<dbReference type="Pfam" id="PF01010">
    <property type="entry name" value="Proton_antipo_C"/>
    <property type="match status" value="1"/>
</dbReference>
<sequence>MEQTYQYAWIIPFVPLSVPMLIGVGLLLFPTATKNLRRMWAFPSILLLSIVMIFSINLSIQQINSSCIYQYVWSWTINNDFSLEFGYLIDPLTSIMSMLITTVGIMILIYSDNYMAHDQGYLRFFAYMSFFSTSMLGLVTSSNLIQIYIFWELVGMCSYLLIGFWFTRPLAANACQKAFITNRIGDFGLLLGILGFYWITGSFEFRDLFEILNNLIYNNEVNSSFVTLCAALLFTGAVAKSAQFPLHVWLPDAMEGPTPISALIHAATMVAAGIFLVARLLPLFIVIPYIMNLISFIGIITVLLGATLALAQKDIKRGLAYSTMSQLGYMMLALGMGSYRSALFHLITHAYSKALLFLGSGSIIHSMETIVGYSPDKSQNMVLMGGLTKHVPITQISFLLGILSLCGIPPLACFWSKDEILNDSWLYSPIFAIIAWTTAGLTAFYMFRIYLLTFEGHLNVNFQNYSGKENTPFYSISLWGKGGSKRINKNFRLVKMNNSKSSSFFSKKTYRSDKNVRNRVGPFITIVHFENKKDYSYPYESDNTMLFPLLVLGIFTLFVGSLGIPFNQELDILTKWLTPSINLLHQKLNDSIDWYEFLKDAIFSVSIAYFGIFIASFLYKPIYSSFQNFDLINLFVKTGPKRSLWDKILNGLYNWSYNRAYIDAFYTTSLTGAVRGLAQFTHFFDRRVIDGITNGVGIMSFFVGEGIKYVGGGRISSYLFFYLSCVSIFLLGLYFPVF</sequence>
<dbReference type="NCBIfam" id="TIGR01974">
    <property type="entry name" value="NDH_I_L"/>
    <property type="match status" value="1"/>
</dbReference>
<evidence type="ECO:0000259" key="22">
    <source>
        <dbReference type="Pfam" id="PF00662"/>
    </source>
</evidence>
<geneLocation type="chloroplast" evidence="24"/>
<dbReference type="EMBL" id="MK299393">
    <property type="protein sequence ID" value="QCC71838.1"/>
    <property type="molecule type" value="Genomic_DNA"/>
</dbReference>
<dbReference type="GO" id="GO:0003954">
    <property type="term" value="F:NADH dehydrogenase activity"/>
    <property type="evidence" value="ECO:0007669"/>
    <property type="project" value="TreeGrafter"/>
</dbReference>
<dbReference type="InterPro" id="IPR018393">
    <property type="entry name" value="NADHpl_OxRdtase_5_subgr"/>
</dbReference>
<feature type="transmembrane region" description="Helical" evidence="20">
    <location>
        <begin position="601"/>
        <end position="619"/>
    </location>
</feature>
<comment type="subcellular location">
    <subcellularLocation>
        <location evidence="2 20">Plastid</location>
        <location evidence="2 20">Chloroplast thylakoid membrane</location>
        <topology evidence="2 20">Multi-pass membrane protein</topology>
    </subcellularLocation>
</comment>
<evidence type="ECO:0000259" key="21">
    <source>
        <dbReference type="Pfam" id="PF00361"/>
    </source>
</evidence>
<evidence type="ECO:0000256" key="17">
    <source>
        <dbReference type="ARBA" id="ARBA00023136"/>
    </source>
</evidence>
<evidence type="ECO:0000256" key="8">
    <source>
        <dbReference type="ARBA" id="ARBA00022640"/>
    </source>
</evidence>
<feature type="transmembrane region" description="Helical" evidence="20">
    <location>
        <begin position="262"/>
        <end position="287"/>
    </location>
</feature>
<feature type="transmembrane region" description="Helical" evidence="20">
    <location>
        <begin position="393"/>
        <end position="412"/>
    </location>
</feature>
<dbReference type="GO" id="GO:0009535">
    <property type="term" value="C:chloroplast thylakoid membrane"/>
    <property type="evidence" value="ECO:0007669"/>
    <property type="project" value="UniProtKB-SubCell"/>
</dbReference>
<feature type="transmembrane region" description="Helical" evidence="20">
    <location>
        <begin position="293"/>
        <end position="311"/>
    </location>
</feature>
<feature type="transmembrane region" description="Helical" evidence="20">
    <location>
        <begin position="187"/>
        <end position="205"/>
    </location>
</feature>
<comment type="subunit">
    <text evidence="4 20">NDH is composed of at least 16 different subunits, 5 of which are encoded in the nucleus.</text>
</comment>
<evidence type="ECO:0000256" key="3">
    <source>
        <dbReference type="ARBA" id="ARBA00008200"/>
    </source>
</evidence>
<comment type="catalytic activity">
    <reaction evidence="19 20">
        <text>a plastoquinone + NADH + (n+1) H(+)(in) = a plastoquinol + NAD(+) + n H(+)(out)</text>
        <dbReference type="Rhea" id="RHEA:42608"/>
        <dbReference type="Rhea" id="RHEA-COMP:9561"/>
        <dbReference type="Rhea" id="RHEA-COMP:9562"/>
        <dbReference type="ChEBI" id="CHEBI:15378"/>
        <dbReference type="ChEBI" id="CHEBI:17757"/>
        <dbReference type="ChEBI" id="CHEBI:57540"/>
        <dbReference type="ChEBI" id="CHEBI:57945"/>
        <dbReference type="ChEBI" id="CHEBI:62192"/>
    </reaction>
</comment>
<evidence type="ECO:0000256" key="19">
    <source>
        <dbReference type="ARBA" id="ARBA00048026"/>
    </source>
</evidence>
<evidence type="ECO:0000259" key="23">
    <source>
        <dbReference type="Pfam" id="PF01010"/>
    </source>
</evidence>
<feature type="transmembrane region" description="Helical" evidence="20">
    <location>
        <begin position="424"/>
        <end position="447"/>
    </location>
</feature>
<keyword evidence="12 20" id="KW-0618">Plastoquinone</keyword>
<feature type="transmembrane region" description="Helical" evidence="20">
    <location>
        <begin position="145"/>
        <end position="166"/>
    </location>
</feature>
<comment type="similarity">
    <text evidence="3 20">Belongs to the complex I subunit 5 family.</text>
</comment>
<feature type="transmembrane region" description="Helical" evidence="20">
    <location>
        <begin position="6"/>
        <end position="28"/>
    </location>
</feature>
<keyword evidence="9 20" id="KW-0812">Transmembrane</keyword>
<comment type="function">
    <text evidence="1 20">NDH shuttles electrons from NAD(P)H:plastoquinone, via FMN and iron-sulfur (Fe-S) centers, to quinones in the photosynthetic chain and possibly in a chloroplast respiratory chain. The immediate electron acceptor for the enzyme in this species is believed to be plastoquinone. Couples the redox reaction to proton translocation, and thus conserves the redox energy in a proton gradient.</text>
</comment>
<feature type="domain" description="NADH-Ubiquinone oxidoreductase (complex I) chain 5 N-terminal" evidence="22">
    <location>
        <begin position="75"/>
        <end position="125"/>
    </location>
</feature>
<dbReference type="GO" id="GO:0042773">
    <property type="term" value="P:ATP synthesis coupled electron transport"/>
    <property type="evidence" value="ECO:0007669"/>
    <property type="project" value="InterPro"/>
</dbReference>
<evidence type="ECO:0000256" key="13">
    <source>
        <dbReference type="ARBA" id="ARBA00022967"/>
    </source>
</evidence>
<keyword evidence="7 20" id="KW-0150">Chloroplast</keyword>
<reference evidence="24" key="1">
    <citation type="submission" date="2018-12" db="EMBL/GenBank/DDBJ databases">
        <authorList>
            <person name="Na N."/>
        </authorList>
    </citation>
    <scope>NUCLEOTIDE SEQUENCE</scope>
</reference>
<evidence type="ECO:0000256" key="4">
    <source>
        <dbReference type="ARBA" id="ARBA00011199"/>
    </source>
</evidence>
<dbReference type="NCBIfam" id="NF005141">
    <property type="entry name" value="PRK06590.1"/>
    <property type="match status" value="1"/>
</dbReference>
<evidence type="ECO:0000256" key="2">
    <source>
        <dbReference type="ARBA" id="ARBA00004454"/>
    </source>
</evidence>
<dbReference type="Pfam" id="PF00662">
    <property type="entry name" value="Proton_antipo_N"/>
    <property type="match status" value="1"/>
</dbReference>
<dbReference type="GO" id="GO:0048038">
    <property type="term" value="F:quinone binding"/>
    <property type="evidence" value="ECO:0007669"/>
    <property type="project" value="UniProtKB-KW"/>
</dbReference>
<proteinExistence type="inferred from homology"/>
<keyword evidence="14 20" id="KW-1133">Transmembrane helix</keyword>
<evidence type="ECO:0000256" key="16">
    <source>
        <dbReference type="ARBA" id="ARBA00023078"/>
    </source>
</evidence>
<feature type="transmembrane region" description="Helical" evidence="20">
    <location>
        <begin position="546"/>
        <end position="566"/>
    </location>
</feature>
<feature type="transmembrane region" description="Helical" evidence="20">
    <location>
        <begin position="718"/>
        <end position="737"/>
    </location>
</feature>
<evidence type="ECO:0000256" key="9">
    <source>
        <dbReference type="ARBA" id="ARBA00022692"/>
    </source>
</evidence>
<accession>A0A6B7GQY4</accession>
<dbReference type="EC" id="7.1.1.-" evidence="20"/>
<evidence type="ECO:0000256" key="20">
    <source>
        <dbReference type="RuleBase" id="RU364062"/>
    </source>
</evidence>
<evidence type="ECO:0000256" key="12">
    <source>
        <dbReference type="ARBA" id="ARBA00022957"/>
    </source>
</evidence>
<dbReference type="InterPro" id="IPR001750">
    <property type="entry name" value="ND/Mrp_TM"/>
</dbReference>
<gene>
    <name evidence="20 24" type="primary">ndhF</name>
</gene>
<dbReference type="PANTHER" id="PTHR42829:SF2">
    <property type="entry name" value="NADH-UBIQUINONE OXIDOREDUCTASE CHAIN 5"/>
    <property type="match status" value="1"/>
</dbReference>
<protein>
    <recommendedName>
        <fullName evidence="5 20">NAD(P)H-quinone oxidoreductase subunit 5, chloroplastic</fullName>
        <ecNumber evidence="20">7.1.1.-</ecNumber>
    </recommendedName>
    <alternativeName>
        <fullName evidence="20">NADH-plastoquinone oxidoreductase subunit 5</fullName>
    </alternativeName>
</protein>
<keyword evidence="15 20" id="KW-0520">NAD</keyword>
<feature type="transmembrane region" description="Helical" evidence="20">
    <location>
        <begin position="351"/>
        <end position="373"/>
    </location>
</feature>
<dbReference type="InterPro" id="IPR001516">
    <property type="entry name" value="Proton_antipo_N"/>
</dbReference>
<feature type="transmembrane region" description="Helical" evidence="20">
    <location>
        <begin position="85"/>
        <end position="109"/>
    </location>
</feature>
<feature type="transmembrane region" description="Helical" evidence="20">
    <location>
        <begin position="318"/>
        <end position="339"/>
    </location>
</feature>
<evidence type="ECO:0000256" key="14">
    <source>
        <dbReference type="ARBA" id="ARBA00022989"/>
    </source>
</evidence>
<dbReference type="GO" id="GO:0015990">
    <property type="term" value="P:electron transport coupled proton transport"/>
    <property type="evidence" value="ECO:0007669"/>
    <property type="project" value="TreeGrafter"/>
</dbReference>
<dbReference type="PRINTS" id="PR01435">
    <property type="entry name" value="NPOXDRDTASE5"/>
</dbReference>
<dbReference type="GO" id="GO:0008137">
    <property type="term" value="F:NADH dehydrogenase (ubiquinone) activity"/>
    <property type="evidence" value="ECO:0007669"/>
    <property type="project" value="InterPro"/>
</dbReference>
<evidence type="ECO:0000256" key="18">
    <source>
        <dbReference type="ARBA" id="ARBA00047726"/>
    </source>
</evidence>
<keyword evidence="17 20" id="KW-0472">Membrane</keyword>
<dbReference type="PRINTS" id="PR01434">
    <property type="entry name" value="NADHDHGNASE5"/>
</dbReference>
<keyword evidence="11 20" id="KW-0521">NADP</keyword>
<evidence type="ECO:0000313" key="24">
    <source>
        <dbReference type="EMBL" id="QCC71838.1"/>
    </source>
</evidence>
<organism evidence="24">
    <name type="scientific">Fraxinus mandshurica</name>
    <dbReference type="NCBI Taxonomy" id="56029"/>
    <lineage>
        <taxon>Eukaryota</taxon>
        <taxon>Viridiplantae</taxon>
        <taxon>Streptophyta</taxon>
        <taxon>Embryophyta</taxon>
        <taxon>Tracheophyta</taxon>
        <taxon>Spermatophyta</taxon>
        <taxon>Magnoliopsida</taxon>
        <taxon>eudicotyledons</taxon>
        <taxon>Gunneridae</taxon>
        <taxon>Pentapetalae</taxon>
        <taxon>asterids</taxon>
        <taxon>lamiids</taxon>
        <taxon>Lamiales</taxon>
        <taxon>Oleaceae</taxon>
        <taxon>Oleeae</taxon>
        <taxon>Fraxinus</taxon>
    </lineage>
</organism>
<comment type="catalytic activity">
    <reaction evidence="18 20">
        <text>a plastoquinone + NADPH + (n+1) H(+)(in) = a plastoquinol + NADP(+) + n H(+)(out)</text>
        <dbReference type="Rhea" id="RHEA:42612"/>
        <dbReference type="Rhea" id="RHEA-COMP:9561"/>
        <dbReference type="Rhea" id="RHEA-COMP:9562"/>
        <dbReference type="ChEBI" id="CHEBI:15378"/>
        <dbReference type="ChEBI" id="CHEBI:17757"/>
        <dbReference type="ChEBI" id="CHEBI:57783"/>
        <dbReference type="ChEBI" id="CHEBI:58349"/>
        <dbReference type="ChEBI" id="CHEBI:62192"/>
    </reaction>
</comment>
<evidence type="ECO:0000256" key="6">
    <source>
        <dbReference type="ARBA" id="ARBA00022448"/>
    </source>
</evidence>
<keyword evidence="13" id="KW-1278">Translocase</keyword>
<keyword evidence="10 20" id="KW-0874">Quinone</keyword>
<feature type="transmembrane region" description="Helical" evidence="20">
    <location>
        <begin position="121"/>
        <end position="139"/>
    </location>
</feature>
<dbReference type="InterPro" id="IPR002128">
    <property type="entry name" value="NADH_UbQ_OxRdtase_chlpt_su5_C"/>
</dbReference>
<feature type="domain" description="NADH:ubiquinone/plastoquinone oxidoreductase chloroplast chain 5 C-terminal" evidence="23">
    <location>
        <begin position="448"/>
        <end position="685"/>
    </location>
</feature>
<dbReference type="Pfam" id="PF00361">
    <property type="entry name" value="Proton_antipo_M"/>
    <property type="match status" value="1"/>
</dbReference>
<evidence type="ECO:0000256" key="1">
    <source>
        <dbReference type="ARBA" id="ARBA00004059"/>
    </source>
</evidence>
<feature type="transmembrane region" description="Helical" evidence="20">
    <location>
        <begin position="40"/>
        <end position="60"/>
    </location>
</feature>
<evidence type="ECO:0000256" key="10">
    <source>
        <dbReference type="ARBA" id="ARBA00022719"/>
    </source>
</evidence>
<keyword evidence="8 20" id="KW-0934">Plastid</keyword>
<feature type="domain" description="NADH:quinone oxidoreductase/Mrp antiporter transmembrane" evidence="21">
    <location>
        <begin position="141"/>
        <end position="442"/>
    </location>
</feature>
<dbReference type="Gene3D" id="1.20.5.2700">
    <property type="match status" value="1"/>
</dbReference>
<evidence type="ECO:0000256" key="7">
    <source>
        <dbReference type="ARBA" id="ARBA00022528"/>
    </source>
</evidence>
<dbReference type="AlphaFoldDB" id="A0A6B7GQY4"/>
<dbReference type="InterPro" id="IPR003945">
    <property type="entry name" value="NU5C-like"/>
</dbReference>
<keyword evidence="16 20" id="KW-0793">Thylakoid</keyword>
<keyword evidence="6 20" id="KW-0813">Transport</keyword>